<dbReference type="SUPFAM" id="SSF53448">
    <property type="entry name" value="Nucleotide-diphospho-sugar transferases"/>
    <property type="match status" value="2"/>
</dbReference>
<evidence type="ECO:0000259" key="1">
    <source>
        <dbReference type="Pfam" id="PF00535"/>
    </source>
</evidence>
<dbReference type="CAZy" id="GT2">
    <property type="family name" value="Glycosyltransferase Family 2"/>
</dbReference>
<evidence type="ECO:0000313" key="2">
    <source>
        <dbReference type="EMBL" id="ABJ87860.1"/>
    </source>
</evidence>
<dbReference type="PANTHER" id="PTHR43179">
    <property type="entry name" value="RHAMNOSYLTRANSFERASE WBBL"/>
    <property type="match status" value="1"/>
</dbReference>
<feature type="domain" description="Glycosyltransferase 2-like" evidence="1">
    <location>
        <begin position="124"/>
        <end position="237"/>
    </location>
</feature>
<proteinExistence type="predicted"/>
<sequence>MRTPEAEVKFRRSCDAPWTAVNSTGLSADSVLLYALQSVDWRLERLEISFLRLVRLWTWATRLYRRFGHMLLRTPVARICHKLMGHLAADEKYRRWFLQHQATDPYSDSGIAEAIVRSQGPLVSLIMPVYQPNLEWLMAAVKSVRTQTYDDWQLLIVLDGGPSREVLNYLQPLASEDPRIQCLFSDRGGISSTLNLGLSVCSGGYAAFIDQDDTLEPTALAHVAAAITHDEPDIIYTDEDYVDERGAAHLPLFKPAWSPALLFSCMYFGHLIVVNTERARKIGGFRTAYDGAQDYDFVLRLTDEDARVVHIPRVLYHWRRHPGSTAANPGAKSYSHPAGRNALQDTLDRRGLNAVVCDGPCSNSYRLSHELSAEDSAAIIVPTRNSKLLSRLLDSMPEVKGGLRREVHVILHCQGTSEDERIAAVARRFGARITEYRGPFNFALMNNLAAARLSNPYLVLMNDDVVIGSDHWLEDLCAPFIRPEVGVVGARLLYPDGTIEHCGVVTGIGEGVGHSGRFEVGSPFWPWLELTRNVSAVTGACMAIRRTVFERIGGFDTRFFNNYNDVDLCLRAQSAGFEVVLSAGSNLRHDGGRTREAGTALRERIDFWTQWGTVLAEVDYFYSPNLSRRLETIDLSALSLQ</sequence>
<organism evidence="2">
    <name type="scientific">Solibacter usitatus (strain Ellin6076)</name>
    <dbReference type="NCBI Taxonomy" id="234267"/>
    <lineage>
        <taxon>Bacteria</taxon>
        <taxon>Pseudomonadati</taxon>
        <taxon>Acidobacteriota</taxon>
        <taxon>Terriglobia</taxon>
        <taxon>Bryobacterales</taxon>
        <taxon>Solibacteraceae</taxon>
        <taxon>Candidatus Solibacter</taxon>
    </lineage>
</organism>
<dbReference type="InterPro" id="IPR029044">
    <property type="entry name" value="Nucleotide-diphossugar_trans"/>
</dbReference>
<accession>Q01R60</accession>
<dbReference type="GO" id="GO:0016757">
    <property type="term" value="F:glycosyltransferase activity"/>
    <property type="evidence" value="ECO:0007669"/>
    <property type="project" value="UniProtKB-KW"/>
</dbReference>
<dbReference type="PANTHER" id="PTHR43179:SF7">
    <property type="entry name" value="RHAMNOSYLTRANSFERASE WBBL"/>
    <property type="match status" value="1"/>
</dbReference>
<dbReference type="Pfam" id="PF00535">
    <property type="entry name" value="Glycos_transf_2"/>
    <property type="match status" value="1"/>
</dbReference>
<protein>
    <submittedName>
        <fullName evidence="2">Glycosyl transferase, family 2</fullName>
    </submittedName>
</protein>
<dbReference type="Gene3D" id="3.90.550.10">
    <property type="entry name" value="Spore Coat Polysaccharide Biosynthesis Protein SpsA, Chain A"/>
    <property type="match status" value="2"/>
</dbReference>
<dbReference type="Pfam" id="PF13641">
    <property type="entry name" value="Glyco_tranf_2_3"/>
    <property type="match status" value="1"/>
</dbReference>
<reference evidence="2" key="1">
    <citation type="submission" date="2006-10" db="EMBL/GenBank/DDBJ databases">
        <title>Complete sequence of Solibacter usitatus Ellin6076.</title>
        <authorList>
            <consortium name="US DOE Joint Genome Institute"/>
            <person name="Copeland A."/>
            <person name="Lucas S."/>
            <person name="Lapidus A."/>
            <person name="Barry K."/>
            <person name="Detter J.C."/>
            <person name="Glavina del Rio T."/>
            <person name="Hammon N."/>
            <person name="Israni S."/>
            <person name="Dalin E."/>
            <person name="Tice H."/>
            <person name="Pitluck S."/>
            <person name="Thompson L.S."/>
            <person name="Brettin T."/>
            <person name="Bruce D."/>
            <person name="Han C."/>
            <person name="Tapia R."/>
            <person name="Gilna P."/>
            <person name="Schmutz J."/>
            <person name="Larimer F."/>
            <person name="Land M."/>
            <person name="Hauser L."/>
            <person name="Kyrpides N."/>
            <person name="Mikhailova N."/>
            <person name="Janssen P.H."/>
            <person name="Kuske C.R."/>
            <person name="Richardson P."/>
        </authorList>
    </citation>
    <scope>NUCLEOTIDE SEQUENCE</scope>
    <source>
        <strain evidence="2">Ellin6076</strain>
    </source>
</reference>
<dbReference type="EMBL" id="CP000473">
    <property type="protein sequence ID" value="ABJ87860.1"/>
    <property type="molecule type" value="Genomic_DNA"/>
</dbReference>
<name>Q01R60_SOLUE</name>
<dbReference type="CDD" id="cd04184">
    <property type="entry name" value="GT2_RfbC_Mx_like"/>
    <property type="match status" value="1"/>
</dbReference>
<keyword evidence="2" id="KW-0808">Transferase</keyword>
<dbReference type="OrthoDB" id="9800276at2"/>
<dbReference type="AlphaFoldDB" id="Q01R60"/>
<dbReference type="InterPro" id="IPR001173">
    <property type="entry name" value="Glyco_trans_2-like"/>
</dbReference>
<dbReference type="eggNOG" id="COG0463">
    <property type="taxonomic scope" value="Bacteria"/>
</dbReference>
<gene>
    <name evidence="2" type="ordered locus">Acid_6947</name>
</gene>
<dbReference type="HOGENOM" id="CLU_005003_0_0_0"/>
<dbReference type="KEGG" id="sus:Acid_6947"/>
<dbReference type="eggNOG" id="COG1216">
    <property type="taxonomic scope" value="Bacteria"/>
</dbReference>
<dbReference type="InParanoid" id="Q01R60"/>
<dbReference type="STRING" id="234267.Acid_6947"/>